<accession>A0A6L2MSC4</accession>
<protein>
    <submittedName>
        <fullName evidence="1">Uncharacterized protein</fullName>
    </submittedName>
</protein>
<comment type="caution">
    <text evidence="1">The sequence shown here is derived from an EMBL/GenBank/DDBJ whole genome shotgun (WGS) entry which is preliminary data.</text>
</comment>
<name>A0A6L2MSC4_TANCI</name>
<gene>
    <name evidence="1" type="ORF">Tci_048864</name>
</gene>
<reference evidence="1" key="1">
    <citation type="journal article" date="2019" name="Sci. Rep.">
        <title>Draft genome of Tanacetum cinerariifolium, the natural source of mosquito coil.</title>
        <authorList>
            <person name="Yamashiro T."/>
            <person name="Shiraishi A."/>
            <person name="Satake H."/>
            <person name="Nakayama K."/>
        </authorList>
    </citation>
    <scope>NUCLEOTIDE SEQUENCE</scope>
</reference>
<organism evidence="1">
    <name type="scientific">Tanacetum cinerariifolium</name>
    <name type="common">Dalmatian daisy</name>
    <name type="synonym">Chrysanthemum cinerariifolium</name>
    <dbReference type="NCBI Taxonomy" id="118510"/>
    <lineage>
        <taxon>Eukaryota</taxon>
        <taxon>Viridiplantae</taxon>
        <taxon>Streptophyta</taxon>
        <taxon>Embryophyta</taxon>
        <taxon>Tracheophyta</taxon>
        <taxon>Spermatophyta</taxon>
        <taxon>Magnoliopsida</taxon>
        <taxon>eudicotyledons</taxon>
        <taxon>Gunneridae</taxon>
        <taxon>Pentapetalae</taxon>
        <taxon>asterids</taxon>
        <taxon>campanulids</taxon>
        <taxon>Asterales</taxon>
        <taxon>Asteraceae</taxon>
        <taxon>Asteroideae</taxon>
        <taxon>Anthemideae</taxon>
        <taxon>Anthemidinae</taxon>
        <taxon>Tanacetum</taxon>
    </lineage>
</organism>
<dbReference type="EMBL" id="BKCJ010007364">
    <property type="protein sequence ID" value="GEU76886.1"/>
    <property type="molecule type" value="Genomic_DNA"/>
</dbReference>
<dbReference type="AlphaFoldDB" id="A0A6L2MSC4"/>
<proteinExistence type="predicted"/>
<evidence type="ECO:0000313" key="1">
    <source>
        <dbReference type="EMBL" id="GEU76886.1"/>
    </source>
</evidence>
<sequence>MRKAYGYEPSVNLFRGFFNLCQVGSWLTFQKKSEKHIPNLLPKVITRIEGWHERLFFVKDSIISSKYPQLLLNENRLDSKYFKDKLPPNIDENPYFQRLGRYPSSVRVFDDPILFLAGLKPLWEFGQQRPVIIVGGKDDDDLAFLPKEPSLGFGIGSPSSLVNTRLPKDVKEPKVQPAKVTTDSGESPKASAFIVHLGGVAVRIKERKCKMRGGSSRPPVKRKLASGSSSSCAVRAKTSVSKDAAFILSISDDDEGKFLVHLVLIFRC</sequence>